<feature type="domain" description="Teneurin-like YD-shell" evidence="2">
    <location>
        <begin position="26"/>
        <end position="136"/>
    </location>
</feature>
<dbReference type="OrthoDB" id="5458729at2"/>
<keyword evidence="1" id="KW-0677">Repeat</keyword>
<gene>
    <name evidence="3" type="ORF">DN745_11190</name>
</gene>
<dbReference type="KEGG" id="bsed:DN745_11190"/>
<dbReference type="EMBL" id="CP030032">
    <property type="protein sequence ID" value="AWV89870.1"/>
    <property type="molecule type" value="Genomic_DNA"/>
</dbReference>
<dbReference type="PANTHER" id="PTHR32305">
    <property type="match status" value="1"/>
</dbReference>
<dbReference type="Proteomes" id="UP000249799">
    <property type="component" value="Chromosome"/>
</dbReference>
<dbReference type="InterPro" id="IPR050708">
    <property type="entry name" value="T6SS_VgrG/RHS"/>
</dbReference>
<dbReference type="InterPro" id="IPR056823">
    <property type="entry name" value="TEN-like_YD-shell"/>
</dbReference>
<evidence type="ECO:0000313" key="4">
    <source>
        <dbReference type="Proteomes" id="UP000249799"/>
    </source>
</evidence>
<proteinExistence type="predicted"/>
<dbReference type="NCBIfam" id="TIGR03696">
    <property type="entry name" value="Rhs_assc_core"/>
    <property type="match status" value="1"/>
</dbReference>
<dbReference type="PANTHER" id="PTHR32305:SF15">
    <property type="entry name" value="PROTEIN RHSA-RELATED"/>
    <property type="match status" value="1"/>
</dbReference>
<dbReference type="InterPro" id="IPR022385">
    <property type="entry name" value="Rhs_assc_core"/>
</dbReference>
<evidence type="ECO:0000256" key="1">
    <source>
        <dbReference type="ARBA" id="ARBA00022737"/>
    </source>
</evidence>
<sequence>MLLRVPVNGAVMVEEARSLIDGARDERQSGYLHTDIRGSTLARADWSEQMSLPFEEAEYSAWGETLRVSELDAPTHQFVGFEPDPATGWYFMGARVYDPELRRWLSPDPLLLAAPEVDTVGGQELNLYSYSRNNPVGRIDPEGTFSSVITGVVDPELQRAIVEPIVGFFAEYVAVPGIAGMFGDNTSNTPDLGEQTVARNSLGEEAFNAATGGRFGGIGKGVKKVKSARAAHKAKAPHVAKNALTKYRGKTWNLGDKAEVRLTKRDMEHILVRHHPKHWTGTTKKTQTFFKSEMTIDDIEGVVGKIIHRNKSKINRNGDSQYIRGVVDGQAYKVGLRDGHVRTAFPVKE</sequence>
<dbReference type="Pfam" id="PF25023">
    <property type="entry name" value="TEN_YD-shell"/>
    <property type="match status" value="1"/>
</dbReference>
<organism evidence="3 4">
    <name type="scientific">Bradymonas sediminis</name>
    <dbReference type="NCBI Taxonomy" id="1548548"/>
    <lineage>
        <taxon>Bacteria</taxon>
        <taxon>Deltaproteobacteria</taxon>
        <taxon>Bradymonadales</taxon>
        <taxon>Bradymonadaceae</taxon>
        <taxon>Bradymonas</taxon>
    </lineage>
</organism>
<keyword evidence="4" id="KW-1185">Reference proteome</keyword>
<protein>
    <recommendedName>
        <fullName evidence="2">Teneurin-like YD-shell domain-containing protein</fullName>
    </recommendedName>
</protein>
<reference evidence="3 4" key="1">
    <citation type="submission" date="2018-06" db="EMBL/GenBank/DDBJ databases">
        <title>Lujinxingia sediminis gen. nov. sp. nov., a new facultative anaerobic member of the class Deltaproteobacteria, and proposal of Lujinxingaceae fam. nov.</title>
        <authorList>
            <person name="Guo L.-Y."/>
            <person name="Li C.-M."/>
            <person name="Wang S."/>
            <person name="Du Z.-J."/>
        </authorList>
    </citation>
    <scope>NUCLEOTIDE SEQUENCE [LARGE SCALE GENOMIC DNA]</scope>
    <source>
        <strain evidence="3 4">FA350</strain>
    </source>
</reference>
<dbReference type="AlphaFoldDB" id="A0A2Z4FM10"/>
<evidence type="ECO:0000313" key="3">
    <source>
        <dbReference type="EMBL" id="AWV89870.1"/>
    </source>
</evidence>
<dbReference type="Gene3D" id="2.180.10.10">
    <property type="entry name" value="RHS repeat-associated core"/>
    <property type="match status" value="1"/>
</dbReference>
<evidence type="ECO:0000259" key="2">
    <source>
        <dbReference type="Pfam" id="PF25023"/>
    </source>
</evidence>
<dbReference type="RefSeq" id="WP_111334863.1">
    <property type="nucleotide sequence ID" value="NZ_CP030032.1"/>
</dbReference>
<accession>A0A2Z4FM10</accession>
<name>A0A2Z4FM10_9DELT</name>